<comment type="similarity">
    <text evidence="1 3">Belongs to the D-isomer specific 2-hydroxyacid dehydrogenase family.</text>
</comment>
<dbReference type="Pfam" id="PF02826">
    <property type="entry name" value="2-Hacid_dh_C"/>
    <property type="match status" value="1"/>
</dbReference>
<accession>A0ABU2BTB0</accession>
<dbReference type="InterPro" id="IPR050223">
    <property type="entry name" value="D-isomer_2-hydroxyacid_DH"/>
</dbReference>
<keyword evidence="2 3" id="KW-0560">Oxidoreductase</keyword>
<dbReference type="PANTHER" id="PTHR10996">
    <property type="entry name" value="2-HYDROXYACID DEHYDROGENASE-RELATED"/>
    <property type="match status" value="1"/>
</dbReference>
<dbReference type="EMBL" id="JAVDYG010000001">
    <property type="protein sequence ID" value="MDR7360589.1"/>
    <property type="molecule type" value="Genomic_DNA"/>
</dbReference>
<dbReference type="SUPFAM" id="SSF52283">
    <property type="entry name" value="Formate/glycerate dehydrogenase catalytic domain-like"/>
    <property type="match status" value="1"/>
</dbReference>
<dbReference type="RefSeq" id="WP_310297269.1">
    <property type="nucleotide sequence ID" value="NZ_BAAAPS010000006.1"/>
</dbReference>
<feature type="domain" description="D-isomer specific 2-hydroxyacid dehydrogenase catalytic" evidence="4">
    <location>
        <begin position="47"/>
        <end position="308"/>
    </location>
</feature>
<dbReference type="Pfam" id="PF00389">
    <property type="entry name" value="2-Hacid_dh"/>
    <property type="match status" value="1"/>
</dbReference>
<gene>
    <name evidence="6" type="ORF">J2S63_000142</name>
</gene>
<dbReference type="InterPro" id="IPR006139">
    <property type="entry name" value="D-isomer_2_OHA_DH_cat_dom"/>
</dbReference>
<sequence>MPPHARPVVLVTLPVGPGSGLPVDLTVDLPGCDVRVVGAAGLLEHPEAGEAVALVCNAQQRLTEHDLERLRSLKVVSVAGAGTDGMDLAALERHGVVLRNAPAPTAVATAELALALVLMAARQVDAAQAMVRAGKWTGLPFDEVSGRDLEGATLGLVGFGHIAQRLGAAARALGMRVRHTHRSSCDEPGHVEHLDDLLRASDVLSLHVPLTEETRGLVGPRELDLLPPGAIVVNTARGPVLDAEALCDRLDDGRLLAAGLDVYDDEPHVPARLLATPRLTLLPHLGSATPQTREAMARTAARHVAEELGGDRG</sequence>
<proteinExistence type="inferred from homology"/>
<reference evidence="6 7" key="1">
    <citation type="submission" date="2023-07" db="EMBL/GenBank/DDBJ databases">
        <title>Sequencing the genomes of 1000 actinobacteria strains.</title>
        <authorList>
            <person name="Klenk H.-P."/>
        </authorList>
    </citation>
    <scope>NUCLEOTIDE SEQUENCE [LARGE SCALE GENOMIC DNA]</scope>
    <source>
        <strain evidence="6 7">DSM 19426</strain>
    </source>
</reference>
<evidence type="ECO:0000256" key="1">
    <source>
        <dbReference type="ARBA" id="ARBA00005854"/>
    </source>
</evidence>
<evidence type="ECO:0000259" key="5">
    <source>
        <dbReference type="Pfam" id="PF02826"/>
    </source>
</evidence>
<dbReference type="EC" id="1.1.1.26" evidence="6"/>
<dbReference type="SUPFAM" id="SSF51735">
    <property type="entry name" value="NAD(P)-binding Rossmann-fold domains"/>
    <property type="match status" value="1"/>
</dbReference>
<evidence type="ECO:0000256" key="2">
    <source>
        <dbReference type="ARBA" id="ARBA00023002"/>
    </source>
</evidence>
<comment type="caution">
    <text evidence="6">The sequence shown here is derived from an EMBL/GenBank/DDBJ whole genome shotgun (WGS) entry which is preliminary data.</text>
</comment>
<evidence type="ECO:0000313" key="7">
    <source>
        <dbReference type="Proteomes" id="UP001183648"/>
    </source>
</evidence>
<dbReference type="InterPro" id="IPR036291">
    <property type="entry name" value="NAD(P)-bd_dom_sf"/>
</dbReference>
<keyword evidence="7" id="KW-1185">Reference proteome</keyword>
<evidence type="ECO:0000256" key="3">
    <source>
        <dbReference type="RuleBase" id="RU003719"/>
    </source>
</evidence>
<dbReference type="PROSITE" id="PS00671">
    <property type="entry name" value="D_2_HYDROXYACID_DH_3"/>
    <property type="match status" value="1"/>
</dbReference>
<evidence type="ECO:0000259" key="4">
    <source>
        <dbReference type="Pfam" id="PF00389"/>
    </source>
</evidence>
<dbReference type="PANTHER" id="PTHR10996:SF264">
    <property type="entry name" value="HYPOTHETICAL D-ISOMER SPECIFIC 2-HYDROXYACID DEHYDROGENASE (EUROFUNG)"/>
    <property type="match status" value="1"/>
</dbReference>
<name>A0ABU2BTB0_9ACTN</name>
<dbReference type="InterPro" id="IPR006140">
    <property type="entry name" value="D-isomer_DH_NAD-bd"/>
</dbReference>
<protein>
    <submittedName>
        <fullName evidence="6">Glyoxylate reductase</fullName>
        <ecNumber evidence="6">1.1.1.26</ecNumber>
    </submittedName>
</protein>
<feature type="domain" description="D-isomer specific 2-hydroxyacid dehydrogenase NAD-binding" evidence="5">
    <location>
        <begin position="114"/>
        <end position="286"/>
    </location>
</feature>
<dbReference type="GO" id="GO:0047964">
    <property type="term" value="F:glyoxylate reductase (NADH) activity"/>
    <property type="evidence" value="ECO:0007669"/>
    <property type="project" value="UniProtKB-EC"/>
</dbReference>
<dbReference type="Proteomes" id="UP001183648">
    <property type="component" value="Unassembled WGS sequence"/>
</dbReference>
<organism evidence="6 7">
    <name type="scientific">Nocardioides marmoribigeumensis</name>
    <dbReference type="NCBI Taxonomy" id="433649"/>
    <lineage>
        <taxon>Bacteria</taxon>
        <taxon>Bacillati</taxon>
        <taxon>Actinomycetota</taxon>
        <taxon>Actinomycetes</taxon>
        <taxon>Propionibacteriales</taxon>
        <taxon>Nocardioidaceae</taxon>
        <taxon>Nocardioides</taxon>
    </lineage>
</organism>
<dbReference type="Gene3D" id="3.40.50.720">
    <property type="entry name" value="NAD(P)-binding Rossmann-like Domain"/>
    <property type="match status" value="2"/>
</dbReference>
<dbReference type="InterPro" id="IPR029753">
    <property type="entry name" value="D-isomer_DH_CS"/>
</dbReference>
<dbReference type="PROSITE" id="PS00670">
    <property type="entry name" value="D_2_HYDROXYACID_DH_2"/>
    <property type="match status" value="1"/>
</dbReference>
<evidence type="ECO:0000313" key="6">
    <source>
        <dbReference type="EMBL" id="MDR7360589.1"/>
    </source>
</evidence>